<feature type="region of interest" description="Disordered" evidence="2">
    <location>
        <begin position="388"/>
        <end position="489"/>
    </location>
</feature>
<dbReference type="GO" id="GO:0016787">
    <property type="term" value="F:hydrolase activity"/>
    <property type="evidence" value="ECO:0007669"/>
    <property type="project" value="UniProtKB-KW"/>
</dbReference>
<dbReference type="GO" id="GO:0005524">
    <property type="term" value="F:ATP binding"/>
    <property type="evidence" value="ECO:0007669"/>
    <property type="project" value="UniProtKB-KW"/>
</dbReference>
<dbReference type="InterPro" id="IPR027417">
    <property type="entry name" value="P-loop_NTPase"/>
</dbReference>
<dbReference type="GO" id="GO:0006281">
    <property type="term" value="P:DNA repair"/>
    <property type="evidence" value="ECO:0007669"/>
    <property type="project" value="UniProtKB-KW"/>
</dbReference>
<dbReference type="AlphaFoldDB" id="A0A7J6SRN3"/>
<feature type="domain" description="DNA helicase Pif1-like DEAD-box helicase" evidence="3">
    <location>
        <begin position="6"/>
        <end position="177"/>
    </location>
</feature>
<keyword evidence="1" id="KW-0378">Hydrolase</keyword>
<dbReference type="EMBL" id="JABANM010012659">
    <property type="protein sequence ID" value="KAF4735614.1"/>
    <property type="molecule type" value="Genomic_DNA"/>
</dbReference>
<feature type="compositionally biased region" description="Low complexity" evidence="2">
    <location>
        <begin position="415"/>
        <end position="430"/>
    </location>
</feature>
<keyword evidence="1" id="KW-0227">DNA damage</keyword>
<dbReference type="Pfam" id="PF05970">
    <property type="entry name" value="PIF1"/>
    <property type="match status" value="1"/>
</dbReference>
<dbReference type="InterPro" id="IPR010285">
    <property type="entry name" value="DNA_helicase_pif1-like_DEAD"/>
</dbReference>
<feature type="non-terminal residue" evidence="4">
    <location>
        <position position="1"/>
    </location>
</feature>
<keyword evidence="1" id="KW-0547">Nucleotide-binding</keyword>
<dbReference type="Gene3D" id="3.40.50.300">
    <property type="entry name" value="P-loop containing nucleotide triphosphate hydrolases"/>
    <property type="match status" value="1"/>
</dbReference>
<comment type="similarity">
    <text evidence="1">Belongs to the helicase family.</text>
</comment>
<reference evidence="4 5" key="1">
    <citation type="submission" date="2020-04" db="EMBL/GenBank/DDBJ databases">
        <title>Perkinsus olseni comparative genomics.</title>
        <authorList>
            <person name="Bogema D.R."/>
        </authorList>
    </citation>
    <scope>NUCLEOTIDE SEQUENCE [LARGE SCALE GENOMIC DNA]</scope>
    <source>
        <strain evidence="4">ATCC PRA-205</strain>
    </source>
</reference>
<dbReference type="PANTHER" id="PTHR47642:SF5">
    <property type="entry name" value="ATP-DEPENDENT DNA HELICASE"/>
    <property type="match status" value="1"/>
</dbReference>
<evidence type="ECO:0000313" key="4">
    <source>
        <dbReference type="EMBL" id="KAF4735614.1"/>
    </source>
</evidence>
<keyword evidence="1" id="KW-0347">Helicase</keyword>
<evidence type="ECO:0000313" key="5">
    <source>
        <dbReference type="Proteomes" id="UP000574390"/>
    </source>
</evidence>
<dbReference type="GO" id="GO:0043139">
    <property type="term" value="F:5'-3' DNA helicase activity"/>
    <property type="evidence" value="ECO:0007669"/>
    <property type="project" value="UniProtKB-EC"/>
</dbReference>
<accession>A0A7J6SRN3</accession>
<comment type="catalytic activity">
    <reaction evidence="1">
        <text>ATP + H2O = ADP + phosphate + H(+)</text>
        <dbReference type="Rhea" id="RHEA:13065"/>
        <dbReference type="ChEBI" id="CHEBI:15377"/>
        <dbReference type="ChEBI" id="CHEBI:15378"/>
        <dbReference type="ChEBI" id="CHEBI:30616"/>
        <dbReference type="ChEBI" id="CHEBI:43474"/>
        <dbReference type="ChEBI" id="CHEBI:456216"/>
        <dbReference type="EC" id="5.6.2.3"/>
    </reaction>
</comment>
<protein>
    <recommendedName>
        <fullName evidence="1">ATP-dependent DNA helicase</fullName>
        <ecNumber evidence="1">5.6.2.3</ecNumber>
    </recommendedName>
</protein>
<proteinExistence type="inferred from homology"/>
<organism evidence="4 5">
    <name type="scientific">Perkinsus olseni</name>
    <name type="common">Perkinsus atlanticus</name>
    <dbReference type="NCBI Taxonomy" id="32597"/>
    <lineage>
        <taxon>Eukaryota</taxon>
        <taxon>Sar</taxon>
        <taxon>Alveolata</taxon>
        <taxon>Perkinsozoa</taxon>
        <taxon>Perkinsea</taxon>
        <taxon>Perkinsida</taxon>
        <taxon>Perkinsidae</taxon>
        <taxon>Perkinsus</taxon>
    </lineage>
</organism>
<comment type="cofactor">
    <cofactor evidence="1">
        <name>Mg(2+)</name>
        <dbReference type="ChEBI" id="CHEBI:18420"/>
    </cofactor>
</comment>
<feature type="compositionally biased region" description="Polar residues" evidence="2">
    <location>
        <begin position="439"/>
        <end position="449"/>
    </location>
</feature>
<dbReference type="Proteomes" id="UP000574390">
    <property type="component" value="Unassembled WGS sequence"/>
</dbReference>
<keyword evidence="1" id="KW-0067">ATP-binding</keyword>
<keyword evidence="1" id="KW-0234">DNA repair</keyword>
<evidence type="ECO:0000256" key="2">
    <source>
        <dbReference type="SAM" id="MobiDB-lite"/>
    </source>
</evidence>
<evidence type="ECO:0000259" key="3">
    <source>
        <dbReference type="Pfam" id="PF05970"/>
    </source>
</evidence>
<dbReference type="EC" id="5.6.2.3" evidence="1"/>
<dbReference type="GO" id="GO:0000723">
    <property type="term" value="P:telomere maintenance"/>
    <property type="evidence" value="ECO:0007669"/>
    <property type="project" value="InterPro"/>
</dbReference>
<dbReference type="SUPFAM" id="SSF52540">
    <property type="entry name" value="P-loop containing nucleoside triphosphate hydrolases"/>
    <property type="match status" value="2"/>
</dbReference>
<comment type="caution">
    <text evidence="4">The sequence shown here is derived from an EMBL/GenBank/DDBJ whole genome shotgun (WGS) entry which is preliminary data.</text>
</comment>
<gene>
    <name evidence="4" type="ORF">FOZ62_028933</name>
</gene>
<name>A0A7J6SRN3_PEROL</name>
<dbReference type="PANTHER" id="PTHR47642">
    <property type="entry name" value="ATP-DEPENDENT DNA HELICASE"/>
    <property type="match status" value="1"/>
</dbReference>
<dbReference type="GO" id="GO:0006310">
    <property type="term" value="P:DNA recombination"/>
    <property type="evidence" value="ECO:0007669"/>
    <property type="project" value="UniProtKB-KW"/>
</dbReference>
<feature type="compositionally biased region" description="Basic and acidic residues" evidence="2">
    <location>
        <begin position="475"/>
        <end position="486"/>
    </location>
</feature>
<keyword evidence="1" id="KW-0233">DNA recombination</keyword>
<dbReference type="InterPro" id="IPR051055">
    <property type="entry name" value="PIF1_helicase"/>
</dbReference>
<evidence type="ECO:0000256" key="1">
    <source>
        <dbReference type="RuleBase" id="RU363044"/>
    </source>
</evidence>
<sequence>MVSDRLDEDQETALTCILDSVIVPSRPKTYFYITGFAGTGKTHLAKALVDKLQSVHKKPVVLAWNGMAARVLGGDTIMSFFNLTYDRTGHVGDNGYMRSPQELARRILANLTSRKRALLQSLEAVLLIDEVSVINSSILDGISYALKDLRRGMPDAEKPFGGLTAIMVGDPCQLGRVDLFAGSEQYQPDKYPTGPFWRSEVWRGMHPVIFYLQKFHRGEGDDGYLQLLSEIRTADQIAPGIPNFSAASLEVFGAIRDRDGGSNPPKFNHTIICLTNAEAEAYNDDHLQSLPGDLHTFQAIDNLDEHHGQAQGLDIDSIGTMGYRSVVKLKRNCRVMATVNDPNKRFVNDHCQQSFYTDLHKHLNITRDLPDEDHLVLMVEEIGRAQRDRQVEQTLTKRAQETYAKPSRPIPDLGSTSSRPSSPNHNPHSSQAEPLSGISEPSTPHMQSHSSEESDSDEADASTGSEGDVEETDPEEPHPSHGREGFDPIPFIVFRGPIGRVVERYLEENPHYRLVGCTIDSLYSGRKTCSLICKRSIPKSLRGKAPSGKGKPDWRSWPESACPMAEVLVTSSGSLCSLYGLTIEGITKEQWRSHEHPHGTYKCHSGYLPAEIADDWCEWMSTSHSPTTTMAHLIEKTNKKHIEGGYSAKTMAFISEQKLREREKLRGAYRSIQEHGKSGLSIDAFLEQLRPVMHDIDEVFKSTMTPVIQSLGRIKKGIAVTEDLERATVADRCIAFKDVLCTRASTGKLADFGLVLTSCRMLSNLSDCVTIGLDASFNLLFADLAVCVLCNLRRGTTALPVALGIIHRESAASVAHCLQVLTRAAKELCIENWRPREAVLDGSQSLFNGLREVLGEDIRTISCFFHVVKRAKESKAQSHLDTAT</sequence>